<dbReference type="InterPro" id="IPR000917">
    <property type="entry name" value="Sulfatase_N"/>
</dbReference>
<dbReference type="InterPro" id="IPR017850">
    <property type="entry name" value="Alkaline_phosphatase_core_sf"/>
</dbReference>
<feature type="region of interest" description="Disordered" evidence="4">
    <location>
        <begin position="25"/>
        <end position="44"/>
    </location>
</feature>
<evidence type="ECO:0000256" key="1">
    <source>
        <dbReference type="ARBA" id="ARBA00008779"/>
    </source>
</evidence>
<dbReference type="OrthoDB" id="9777306at2"/>
<name>A0A4R4RWS1_9ACTN</name>
<evidence type="ECO:0000259" key="5">
    <source>
        <dbReference type="Pfam" id="PF00884"/>
    </source>
</evidence>
<feature type="region of interest" description="Disordered" evidence="4">
    <location>
        <begin position="84"/>
        <end position="207"/>
    </location>
</feature>
<keyword evidence="3" id="KW-0378">Hydrolase</keyword>
<feature type="domain" description="Sulfatase N-terminal" evidence="5">
    <location>
        <begin position="206"/>
        <end position="545"/>
    </location>
</feature>
<dbReference type="InterPro" id="IPR024607">
    <property type="entry name" value="Sulfatase_CS"/>
</dbReference>
<dbReference type="EMBL" id="SMKL01000005">
    <property type="protein sequence ID" value="TDC54196.1"/>
    <property type="molecule type" value="Genomic_DNA"/>
</dbReference>
<feature type="compositionally biased region" description="Basic residues" evidence="4">
    <location>
        <begin position="94"/>
        <end position="145"/>
    </location>
</feature>
<comment type="similarity">
    <text evidence="1">Belongs to the sulfatase family.</text>
</comment>
<sequence>MRRRGELPVQRRTVLRGAPGRRRRLAGLRHHQGPVARGPAAGAARDRLRTLCLPHGQRRRRPPDDVAAVRQRRDGVAGRLGVHAAEHPQGHAHGQPRRDHRRHGERAHRGRPLPRRGAGHRRPAAHRPARGAGRRGPRRARRRRRGPDDGVHRAHPAAPGRAAGAGRSQRVRGEPREPLGRVRRRAVAAERDGRVPVSPSAGDDRPNLLLITTDQQRRDTLGPGAPPFLRTPHLDQLAHEGIRFDAAYASTPVCVPSRVTLLTGQSALRHGMTHNGRTCDVLAPGAPTLPARLGALGYATVGIGKMHFTPPRAHHGFEELILPDDYYRHGSRSGVAAMRHGLGQNELYPGMATVPESQTLTSWLSEQAVEHIRHRRDPTRPLFLWLSYSKPHPPLDPPEPYYSMYRDAPIPAPIAGDWAGDDAPAAFLRQRHRGSFDLLDPATIRAARAAYYGLVTQIDYNLGRVLAALQDVGELARTTVVFTSDHGEYLGDHGTGNKVFFHEAAAGVPMIVRPAAGRSTVAPGTAVRTPVTLADVLPTLVAAAGRPVPDGVDGTDLVALAGQDGGDRPRIVVGLASGDAGPPGLPYYLAITDGRHKYVWYPEGPAEQLFDLGTDPQELHDLASGAEDQLQGWRDRLVAAVRDGGGERLLDDSELPAAEPHADTVAEQRATAWPGYHTDAFHLDVRH</sequence>
<evidence type="ECO:0000256" key="4">
    <source>
        <dbReference type="SAM" id="MobiDB-lite"/>
    </source>
</evidence>
<dbReference type="AlphaFoldDB" id="A0A4R4RWS1"/>
<proteinExistence type="inferred from homology"/>
<evidence type="ECO:0000256" key="2">
    <source>
        <dbReference type="ARBA" id="ARBA00022723"/>
    </source>
</evidence>
<dbReference type="SUPFAM" id="SSF53649">
    <property type="entry name" value="Alkaline phosphatase-like"/>
    <property type="match status" value="1"/>
</dbReference>
<dbReference type="PANTHER" id="PTHR45953:SF1">
    <property type="entry name" value="IDURONATE 2-SULFATASE"/>
    <property type="match status" value="1"/>
</dbReference>
<organism evidence="6 7">
    <name type="scientific">Jiangella ureilytica</name>
    <dbReference type="NCBI Taxonomy" id="2530374"/>
    <lineage>
        <taxon>Bacteria</taxon>
        <taxon>Bacillati</taxon>
        <taxon>Actinomycetota</taxon>
        <taxon>Actinomycetes</taxon>
        <taxon>Jiangellales</taxon>
        <taxon>Jiangellaceae</taxon>
        <taxon>Jiangella</taxon>
    </lineage>
</organism>
<keyword evidence="7" id="KW-1185">Reference proteome</keyword>
<evidence type="ECO:0000256" key="3">
    <source>
        <dbReference type="ARBA" id="ARBA00022801"/>
    </source>
</evidence>
<reference evidence="6 7" key="1">
    <citation type="submission" date="2019-02" db="EMBL/GenBank/DDBJ databases">
        <title>Draft genome sequences of novel Actinobacteria.</title>
        <authorList>
            <person name="Sahin N."/>
            <person name="Ay H."/>
            <person name="Saygin H."/>
        </authorList>
    </citation>
    <scope>NUCLEOTIDE SEQUENCE [LARGE SCALE GENOMIC DNA]</scope>
    <source>
        <strain evidence="6 7">KC603</strain>
    </source>
</reference>
<keyword evidence="2" id="KW-0479">Metal-binding</keyword>
<dbReference type="GO" id="GO:0008484">
    <property type="term" value="F:sulfuric ester hydrolase activity"/>
    <property type="evidence" value="ECO:0007669"/>
    <property type="project" value="TreeGrafter"/>
</dbReference>
<accession>A0A4R4RWS1</accession>
<feature type="compositionally biased region" description="Low complexity" evidence="4">
    <location>
        <begin position="156"/>
        <end position="167"/>
    </location>
</feature>
<feature type="compositionally biased region" description="Basic and acidic residues" evidence="4">
    <location>
        <begin position="171"/>
        <end position="180"/>
    </location>
</feature>
<evidence type="ECO:0000313" key="7">
    <source>
        <dbReference type="Proteomes" id="UP000295621"/>
    </source>
</evidence>
<dbReference type="Gene3D" id="3.40.720.10">
    <property type="entry name" value="Alkaline Phosphatase, subunit A"/>
    <property type="match status" value="1"/>
</dbReference>
<dbReference type="Proteomes" id="UP000295621">
    <property type="component" value="Unassembled WGS sequence"/>
</dbReference>
<protein>
    <recommendedName>
        <fullName evidence="5">Sulfatase N-terminal domain-containing protein</fullName>
    </recommendedName>
</protein>
<dbReference type="PANTHER" id="PTHR45953">
    <property type="entry name" value="IDURONATE 2-SULFATASE"/>
    <property type="match status" value="1"/>
</dbReference>
<dbReference type="GO" id="GO:0005737">
    <property type="term" value="C:cytoplasm"/>
    <property type="evidence" value="ECO:0007669"/>
    <property type="project" value="TreeGrafter"/>
</dbReference>
<dbReference type="PROSITE" id="PS00149">
    <property type="entry name" value="SULFATASE_2"/>
    <property type="match status" value="1"/>
</dbReference>
<comment type="caution">
    <text evidence="6">The sequence shown here is derived from an EMBL/GenBank/DDBJ whole genome shotgun (WGS) entry which is preliminary data.</text>
</comment>
<gene>
    <name evidence="6" type="ORF">E1212_03455</name>
</gene>
<evidence type="ECO:0000313" key="6">
    <source>
        <dbReference type="EMBL" id="TDC54196.1"/>
    </source>
</evidence>
<feature type="compositionally biased region" description="Low complexity" evidence="4">
    <location>
        <begin position="33"/>
        <end position="43"/>
    </location>
</feature>
<dbReference type="GO" id="GO:0046872">
    <property type="term" value="F:metal ion binding"/>
    <property type="evidence" value="ECO:0007669"/>
    <property type="project" value="UniProtKB-KW"/>
</dbReference>
<dbReference type="Pfam" id="PF00884">
    <property type="entry name" value="Sulfatase"/>
    <property type="match status" value="1"/>
</dbReference>